<dbReference type="AlphaFoldDB" id="A0A6B0S7C5"/>
<reference evidence="1" key="1">
    <citation type="submission" date="2019-10" db="EMBL/GenBank/DDBJ databases">
        <title>The sequence and de novo assembly of the wild yak genome.</title>
        <authorList>
            <person name="Liu Y."/>
        </authorList>
    </citation>
    <scope>NUCLEOTIDE SEQUENCE [LARGE SCALE GENOMIC DNA]</scope>
    <source>
        <strain evidence="1">WY2019</strain>
    </source>
</reference>
<sequence>MENFRESGSRFQSQTYACCSSVIASKLLVDLISDKKTISYNGCAAQFYFFCCLVNTESFLLTVTAYDRCVNAKCEQTRKDVQDMYQFMHSSNSFYVIHHFGCEYSAIISASCSDTHFSQLTCFIISTLNEDSSDPLDSGQKRFFAELHHQTRFFLAPGALLLGARPVSCASTCSLCAALCSRPTGRACSRLLAPGCGNSSSHSTDMPGVLIALLCFTADRRLLL</sequence>
<dbReference type="PANTHER" id="PTHR48018">
    <property type="entry name" value="OLFACTORY RECEPTOR"/>
    <property type="match status" value="1"/>
</dbReference>
<dbReference type="Proteomes" id="UP000322234">
    <property type="component" value="Unassembled WGS sequence"/>
</dbReference>
<dbReference type="EMBL" id="VBQZ03000126">
    <property type="protein sequence ID" value="MXQ95103.1"/>
    <property type="molecule type" value="Genomic_DNA"/>
</dbReference>
<accession>A0A6B0S7C5</accession>
<keyword evidence="2" id="KW-1185">Reference proteome</keyword>
<protein>
    <submittedName>
        <fullName evidence="1">Uncharacterized protein</fullName>
    </submittedName>
</protein>
<evidence type="ECO:0000313" key="1">
    <source>
        <dbReference type="EMBL" id="MXQ95103.1"/>
    </source>
</evidence>
<comment type="caution">
    <text evidence="1">The sequence shown here is derived from an EMBL/GenBank/DDBJ whole genome shotgun (WGS) entry which is preliminary data.</text>
</comment>
<organism evidence="1 2">
    <name type="scientific">Bos mutus</name>
    <name type="common">wild yak</name>
    <dbReference type="NCBI Taxonomy" id="72004"/>
    <lineage>
        <taxon>Eukaryota</taxon>
        <taxon>Metazoa</taxon>
        <taxon>Chordata</taxon>
        <taxon>Craniata</taxon>
        <taxon>Vertebrata</taxon>
        <taxon>Euteleostomi</taxon>
        <taxon>Mammalia</taxon>
        <taxon>Eutheria</taxon>
        <taxon>Laurasiatheria</taxon>
        <taxon>Artiodactyla</taxon>
        <taxon>Ruminantia</taxon>
        <taxon>Pecora</taxon>
        <taxon>Bovidae</taxon>
        <taxon>Bovinae</taxon>
        <taxon>Bos</taxon>
    </lineage>
</organism>
<gene>
    <name evidence="1" type="ORF">E5288_WYG010424</name>
</gene>
<evidence type="ECO:0000313" key="2">
    <source>
        <dbReference type="Proteomes" id="UP000322234"/>
    </source>
</evidence>
<proteinExistence type="predicted"/>
<name>A0A6B0S7C5_9CETA</name>
<dbReference type="SUPFAM" id="SSF81321">
    <property type="entry name" value="Family A G protein-coupled receptor-like"/>
    <property type="match status" value="1"/>
</dbReference>